<name>A0A2M8WI18_9SPHN</name>
<gene>
    <name evidence="1" type="ORF">DAH66_08555</name>
</gene>
<evidence type="ECO:0000313" key="1">
    <source>
        <dbReference type="EMBL" id="RSY86916.1"/>
    </source>
</evidence>
<protein>
    <submittedName>
        <fullName evidence="1">Uncharacterized protein</fullName>
    </submittedName>
</protein>
<dbReference type="RefSeq" id="WP_100362804.1">
    <property type="nucleotide sequence ID" value="NZ_PGEN01000001.1"/>
</dbReference>
<comment type="caution">
    <text evidence="1">The sequence shown here is derived from an EMBL/GenBank/DDBJ whole genome shotgun (WGS) entry which is preliminary data.</text>
</comment>
<sequence>MTRSLFQYPTGLVGWALLLLRLSVAAALAFSATLTAAPWAEWPIFMVAAMLVLGALTRFAGACGLVAAVWIGSDIGGALGLSALLHGVAAAALSMIGAGGYSIDARIFGRKVIALE</sequence>
<accession>A0A2M8WI18</accession>
<organism evidence="1 2">
    <name type="scientific">Sphingomonas koreensis</name>
    <dbReference type="NCBI Taxonomy" id="93064"/>
    <lineage>
        <taxon>Bacteria</taxon>
        <taxon>Pseudomonadati</taxon>
        <taxon>Pseudomonadota</taxon>
        <taxon>Alphaproteobacteria</taxon>
        <taxon>Sphingomonadales</taxon>
        <taxon>Sphingomonadaceae</taxon>
        <taxon>Sphingomonas</taxon>
    </lineage>
</organism>
<reference evidence="1 2" key="1">
    <citation type="submission" date="2018-07" db="EMBL/GenBank/DDBJ databases">
        <title>Genomic and Epidemiologic Investigation of an Indolent Hospital Outbreak.</title>
        <authorList>
            <person name="Johnson R.C."/>
            <person name="Deming C."/>
            <person name="Conlan S."/>
            <person name="Zellmer C.J."/>
            <person name="Michelin A.V."/>
            <person name="Lee-Lin S."/>
            <person name="Thomas P.J."/>
            <person name="Park M."/>
            <person name="Weingarten R.A."/>
            <person name="Less J."/>
            <person name="Dekker J.P."/>
            <person name="Frank K.M."/>
            <person name="Musser K.A."/>
            <person name="Mcquiston J.R."/>
            <person name="Henderson D.K."/>
            <person name="Lau A.F."/>
            <person name="Palmore T.N."/>
            <person name="Segre J.A."/>
        </authorList>
    </citation>
    <scope>NUCLEOTIDE SEQUENCE [LARGE SCALE GENOMIC DNA]</scope>
    <source>
        <strain evidence="1 2">SK-CDC1_0717</strain>
    </source>
</reference>
<dbReference type="EMBL" id="QQYZ01000006">
    <property type="protein sequence ID" value="RSY86916.1"/>
    <property type="molecule type" value="Genomic_DNA"/>
</dbReference>
<proteinExistence type="predicted"/>
<evidence type="ECO:0000313" key="2">
    <source>
        <dbReference type="Proteomes" id="UP000287746"/>
    </source>
</evidence>
<dbReference type="Proteomes" id="UP000287746">
    <property type="component" value="Unassembled WGS sequence"/>
</dbReference>
<dbReference type="AlphaFoldDB" id="A0A2M8WI18"/>